<reference evidence="2 3" key="1">
    <citation type="submission" date="2019-01" db="EMBL/GenBank/DDBJ databases">
        <title>Whole genome sequence of Lactococcus lactis isolated from cow milk.</title>
        <authorList>
            <person name="Sundararaman A."/>
            <person name="Tamang J.-P."/>
            <person name="Halami P."/>
        </authorList>
    </citation>
    <scope>NUCLEOTIDE SEQUENCE [LARGE SCALE GENOMIC DNA]</scope>
    <source>
        <strain evidence="2 3">C2D</strain>
    </source>
</reference>
<evidence type="ECO:0000256" key="1">
    <source>
        <dbReference type="SAM" id="Phobius"/>
    </source>
</evidence>
<proteinExistence type="predicted"/>
<comment type="caution">
    <text evidence="2">The sequence shown here is derived from an EMBL/GenBank/DDBJ whole genome shotgun (WGS) entry which is preliminary data.</text>
</comment>
<feature type="transmembrane region" description="Helical" evidence="1">
    <location>
        <begin position="12"/>
        <end position="32"/>
    </location>
</feature>
<keyword evidence="1" id="KW-0812">Transmembrane</keyword>
<dbReference type="Proteomes" id="UP000285859">
    <property type="component" value="Unassembled WGS sequence"/>
</dbReference>
<feature type="transmembrane region" description="Helical" evidence="1">
    <location>
        <begin position="211"/>
        <end position="230"/>
    </location>
</feature>
<gene>
    <name evidence="2" type="ORF">EO246_11820</name>
</gene>
<feature type="transmembrane region" description="Helical" evidence="1">
    <location>
        <begin position="145"/>
        <end position="166"/>
    </location>
</feature>
<accession>A0A3S3N5A6</accession>
<name>A0A3S3N5A6_9LACT</name>
<evidence type="ECO:0000313" key="2">
    <source>
        <dbReference type="EMBL" id="RWR44382.1"/>
    </source>
</evidence>
<feature type="transmembrane region" description="Helical" evidence="1">
    <location>
        <begin position="101"/>
        <end position="124"/>
    </location>
</feature>
<sequence>MFLHLWKLIRTRFVFWNVVISLILLLLSLQFYGSSHSSLIIFLYSGVSFDEILSHHIHLPIFWLTYFIIPNFIILDAPRILSKSHLIQIRGFQYSHLQFEWVSLMGTFLITFIYALFSFTWIVALMKINHGQTFSFAGLKEINSYLLFFLLILLGLICLILIQAIFNLINPILGIILPFSWLIFTSFTTWKLNPMNGLMLMRYSIHNTTQTFIFCIILIIIFTTIFLSIVKKKDFI</sequence>
<evidence type="ECO:0000313" key="3">
    <source>
        <dbReference type="Proteomes" id="UP000285859"/>
    </source>
</evidence>
<feature type="transmembrane region" description="Helical" evidence="1">
    <location>
        <begin position="61"/>
        <end position="81"/>
    </location>
</feature>
<keyword evidence="1" id="KW-1133">Transmembrane helix</keyword>
<keyword evidence="1" id="KW-0472">Membrane</keyword>
<feature type="transmembrane region" description="Helical" evidence="1">
    <location>
        <begin position="172"/>
        <end position="190"/>
    </location>
</feature>
<dbReference type="EMBL" id="SAXH01000028">
    <property type="protein sequence ID" value="RWR44382.1"/>
    <property type="molecule type" value="Genomic_DNA"/>
</dbReference>
<dbReference type="RefSeq" id="WP_218976160.1">
    <property type="nucleotide sequence ID" value="NZ_JACCJA010000028.1"/>
</dbReference>
<protein>
    <submittedName>
        <fullName evidence="2">Uncharacterized protein</fullName>
    </submittedName>
</protein>
<organism evidence="2 3">
    <name type="scientific">Lactococcus lactis</name>
    <dbReference type="NCBI Taxonomy" id="1358"/>
    <lineage>
        <taxon>Bacteria</taxon>
        <taxon>Bacillati</taxon>
        <taxon>Bacillota</taxon>
        <taxon>Bacilli</taxon>
        <taxon>Lactobacillales</taxon>
        <taxon>Streptococcaceae</taxon>
        <taxon>Lactococcus</taxon>
    </lineage>
</organism>
<dbReference type="AlphaFoldDB" id="A0A3S3N5A6"/>